<gene>
    <name evidence="2" type="ORF">GCM10008098_29420</name>
</gene>
<proteinExistence type="predicted"/>
<dbReference type="Proteomes" id="UP000621898">
    <property type="component" value="Unassembled WGS sequence"/>
</dbReference>
<evidence type="ECO:0000259" key="1">
    <source>
        <dbReference type="SMART" id="SM00245"/>
    </source>
</evidence>
<dbReference type="InterPro" id="IPR005151">
    <property type="entry name" value="Tail-specific_protease"/>
</dbReference>
<organism evidence="2 3">
    <name type="scientific">Rhodanobacter panaciterrae</name>
    <dbReference type="NCBI Taxonomy" id="490572"/>
    <lineage>
        <taxon>Bacteria</taxon>
        <taxon>Pseudomonadati</taxon>
        <taxon>Pseudomonadota</taxon>
        <taxon>Gammaproteobacteria</taxon>
        <taxon>Lysobacterales</taxon>
        <taxon>Rhodanobacteraceae</taxon>
        <taxon>Rhodanobacter</taxon>
    </lineage>
</organism>
<dbReference type="RefSeq" id="WP_229792934.1">
    <property type="nucleotide sequence ID" value="NZ_BMXT01000005.1"/>
</dbReference>
<dbReference type="SUPFAM" id="SSF52096">
    <property type="entry name" value="ClpP/crotonase"/>
    <property type="match status" value="1"/>
</dbReference>
<comment type="caution">
    <text evidence="2">The sequence shown here is derived from an EMBL/GenBank/DDBJ whole genome shotgun (WGS) entry which is preliminary data.</text>
</comment>
<keyword evidence="3" id="KW-1185">Reference proteome</keyword>
<dbReference type="SMART" id="SM00245">
    <property type="entry name" value="TSPc"/>
    <property type="match status" value="1"/>
</dbReference>
<dbReference type="Gene3D" id="3.90.226.10">
    <property type="entry name" value="2-enoyl-CoA Hydratase, Chain A, domain 1"/>
    <property type="match status" value="1"/>
</dbReference>
<sequence length="469" mass="51463">MPGTGGALKYYESEPALASLRDEPRFQALLATLRANNRLWADTAFATPAGSMPDEAHRIAGLSLFWSQAKYNFVYFDHVPGLDWDQVYLDFLPKVMAAKSLHNYYDVLMRLAPLLHDGHTNIYPPVSIQDEFYANPALTTGLVEGHVLVLAVNSPRVAVAGVHVGDEIVSIDGMEVRRYAEERVAPYVSSSTSQDRAVRMYTYGLLHGDHRQPVTLGLRDAAGRMRTATLSREQDPDARPRSMFQWQLLKGDIAYLSLDEFADDRAVKAFEQAWPQIRQARGLILDVRRNGGGSSRPGQIILSYLSQQPVPGAHSTTRIYSPAAHANGETWMSWRPLPDTDEPFEQKHAEHFNGPVAMLIGPRTFSAAEDFAMMFDAMQRGVLVGETTGGSTGSPLQFDLPGGGKARICAKRDVYPDGHEFVGKGIAPDIAVAPTMADIHAGRDPVLEHAVAVLRKSASAASPSRRSKS</sequence>
<accession>A0ABQ3A3S9</accession>
<dbReference type="InterPro" id="IPR029045">
    <property type="entry name" value="ClpP/crotonase-like_dom_sf"/>
</dbReference>
<dbReference type="Pfam" id="PF03572">
    <property type="entry name" value="Peptidase_S41"/>
    <property type="match status" value="1"/>
</dbReference>
<evidence type="ECO:0000313" key="3">
    <source>
        <dbReference type="Proteomes" id="UP000621898"/>
    </source>
</evidence>
<name>A0ABQ3A3S9_9GAMM</name>
<dbReference type="EMBL" id="BMXT01000005">
    <property type="protein sequence ID" value="GGY34362.1"/>
    <property type="molecule type" value="Genomic_DNA"/>
</dbReference>
<dbReference type="PANTHER" id="PTHR32060:SF22">
    <property type="entry name" value="CARBOXYL-TERMINAL-PROCESSING PEPTIDASE 3, CHLOROPLASTIC"/>
    <property type="match status" value="1"/>
</dbReference>
<feature type="domain" description="Tail specific protease" evidence="1">
    <location>
        <begin position="223"/>
        <end position="433"/>
    </location>
</feature>
<reference evidence="3" key="1">
    <citation type="journal article" date="2019" name="Int. J. Syst. Evol. Microbiol.">
        <title>The Global Catalogue of Microorganisms (GCM) 10K type strain sequencing project: providing services to taxonomists for standard genome sequencing and annotation.</title>
        <authorList>
            <consortium name="The Broad Institute Genomics Platform"/>
            <consortium name="The Broad Institute Genome Sequencing Center for Infectious Disease"/>
            <person name="Wu L."/>
            <person name="Ma J."/>
        </authorList>
    </citation>
    <scope>NUCLEOTIDE SEQUENCE [LARGE SCALE GENOMIC DNA]</scope>
    <source>
        <strain evidence="3">KCTC 22232</strain>
    </source>
</reference>
<dbReference type="Gene3D" id="3.30.750.44">
    <property type="match status" value="1"/>
</dbReference>
<dbReference type="PANTHER" id="PTHR32060">
    <property type="entry name" value="TAIL-SPECIFIC PROTEASE"/>
    <property type="match status" value="1"/>
</dbReference>
<dbReference type="CDD" id="cd07563">
    <property type="entry name" value="Peptidase_S41_IRBP"/>
    <property type="match status" value="1"/>
</dbReference>
<evidence type="ECO:0000313" key="2">
    <source>
        <dbReference type="EMBL" id="GGY34362.1"/>
    </source>
</evidence>
<protein>
    <recommendedName>
        <fullName evidence="1">Tail specific protease domain-containing protein</fullName>
    </recommendedName>
</protein>